<accession>R4UW97</accession>
<evidence type="ECO:0000256" key="1">
    <source>
        <dbReference type="SAM" id="MobiDB-lite"/>
    </source>
</evidence>
<dbReference type="AlphaFoldDB" id="R4UW97"/>
<protein>
    <submittedName>
        <fullName evidence="2">Uncharacterized protein</fullName>
    </submittedName>
</protein>
<organism evidence="2">
    <name type="scientific">Coptotermes formosanus</name>
    <name type="common">Formosan subterranean termite</name>
    <dbReference type="NCBI Taxonomy" id="36987"/>
    <lineage>
        <taxon>Eukaryota</taxon>
        <taxon>Metazoa</taxon>
        <taxon>Ecdysozoa</taxon>
        <taxon>Arthropoda</taxon>
        <taxon>Hexapoda</taxon>
        <taxon>Insecta</taxon>
        <taxon>Pterygota</taxon>
        <taxon>Neoptera</taxon>
        <taxon>Polyneoptera</taxon>
        <taxon>Dictyoptera</taxon>
        <taxon>Blattodea</taxon>
        <taxon>Blattoidea</taxon>
        <taxon>Termitoidae</taxon>
        <taxon>Rhinotermitidae</taxon>
        <taxon>Coptotermes</taxon>
    </lineage>
</organism>
<feature type="compositionally biased region" description="Polar residues" evidence="1">
    <location>
        <begin position="97"/>
        <end position="106"/>
    </location>
</feature>
<evidence type="ECO:0000313" key="2">
    <source>
        <dbReference type="EMBL" id="AGM32531.1"/>
    </source>
</evidence>
<sequence>MKTSDLKLEESAISKSNKKGLNYGSKEFVSQSNESYRATGIGEKRPLISSFSQRTTPFQNRSAVKAKLLGIHMANSQKVNDSYERMEGFSDEENEKNLFSKNYQSQERNEDLDLYDD</sequence>
<reference evidence="2" key="1">
    <citation type="submission" date="2013-03" db="EMBL/GenBank/DDBJ databases">
        <title>Immune-Related transcriptome of Coptotermes formosanus Shiraki workers: the defense mechanism.</title>
        <authorList>
            <person name="Hussain A."/>
            <person name="Li Y.F."/>
            <person name="Wen S.Y."/>
        </authorList>
    </citation>
    <scope>NUCLEOTIDE SEQUENCE</scope>
</reference>
<feature type="non-terminal residue" evidence="2">
    <location>
        <position position="117"/>
    </location>
</feature>
<dbReference type="EMBL" id="KC740707">
    <property type="protein sequence ID" value="AGM32531.1"/>
    <property type="molecule type" value="mRNA"/>
</dbReference>
<name>R4UW97_COPFO</name>
<feature type="region of interest" description="Disordered" evidence="1">
    <location>
        <begin position="80"/>
        <end position="117"/>
    </location>
</feature>
<proteinExistence type="evidence at transcript level"/>